<dbReference type="InterPro" id="IPR051553">
    <property type="entry name" value="Ran_GTPase-activating"/>
</dbReference>
<dbReference type="Proteomes" id="UP000187209">
    <property type="component" value="Unassembled WGS sequence"/>
</dbReference>
<gene>
    <name evidence="7" type="ORF">SteCoe_8077</name>
</gene>
<feature type="repeat" description="RCC1" evidence="3">
    <location>
        <begin position="58"/>
        <end position="111"/>
    </location>
</feature>
<evidence type="ECO:0000256" key="1">
    <source>
        <dbReference type="ARBA" id="ARBA00022658"/>
    </source>
</evidence>
<evidence type="ECO:0000256" key="2">
    <source>
        <dbReference type="ARBA" id="ARBA00022737"/>
    </source>
</evidence>
<dbReference type="OrthoDB" id="5370059at2759"/>
<evidence type="ECO:0000313" key="7">
    <source>
        <dbReference type="EMBL" id="OMJ89712.1"/>
    </source>
</evidence>
<feature type="repeat" description="RCC1" evidence="3">
    <location>
        <begin position="112"/>
        <end position="162"/>
    </location>
</feature>
<evidence type="ECO:0000256" key="3">
    <source>
        <dbReference type="PROSITE-ProRule" id="PRU00235"/>
    </source>
</evidence>
<dbReference type="InterPro" id="IPR009091">
    <property type="entry name" value="RCC1/BLIP-II"/>
</dbReference>
<dbReference type="Gene3D" id="2.130.10.30">
    <property type="entry name" value="Regulator of chromosome condensation 1/beta-lactamase-inhibitor protein II"/>
    <property type="match status" value="2"/>
</dbReference>
<evidence type="ECO:0000259" key="6">
    <source>
        <dbReference type="Pfam" id="PF25390"/>
    </source>
</evidence>
<dbReference type="PROSITE" id="PS00626">
    <property type="entry name" value="RCC1_2"/>
    <property type="match status" value="3"/>
</dbReference>
<feature type="repeat" description="RCC1" evidence="3">
    <location>
        <begin position="167"/>
        <end position="216"/>
    </location>
</feature>
<feature type="region of interest" description="Disordered" evidence="5">
    <location>
        <begin position="376"/>
        <end position="397"/>
    </location>
</feature>
<feature type="coiled-coil region" evidence="4">
    <location>
        <begin position="724"/>
        <end position="895"/>
    </location>
</feature>
<dbReference type="PANTHER" id="PTHR45982">
    <property type="entry name" value="REGULATOR OF CHROMOSOME CONDENSATION"/>
    <property type="match status" value="1"/>
</dbReference>
<evidence type="ECO:0000256" key="5">
    <source>
        <dbReference type="SAM" id="MobiDB-lite"/>
    </source>
</evidence>
<reference evidence="7 8" key="1">
    <citation type="submission" date="2016-11" db="EMBL/GenBank/DDBJ databases">
        <title>The macronuclear genome of Stentor coeruleus: a giant cell with tiny introns.</title>
        <authorList>
            <person name="Slabodnick M."/>
            <person name="Ruby J.G."/>
            <person name="Reiff S.B."/>
            <person name="Swart E.C."/>
            <person name="Gosai S."/>
            <person name="Prabakaran S."/>
            <person name="Witkowska E."/>
            <person name="Larue G.E."/>
            <person name="Fisher S."/>
            <person name="Freeman R.M."/>
            <person name="Gunawardena J."/>
            <person name="Chu W."/>
            <person name="Stover N.A."/>
            <person name="Gregory B.D."/>
            <person name="Nowacki M."/>
            <person name="Derisi J."/>
            <person name="Roy S.W."/>
            <person name="Marshall W.F."/>
            <person name="Sood P."/>
        </authorList>
    </citation>
    <scope>NUCLEOTIDE SEQUENCE [LARGE SCALE GENOMIC DNA]</scope>
    <source>
        <strain evidence="7">WM001</strain>
    </source>
</reference>
<feature type="repeat" description="RCC1" evidence="3">
    <location>
        <begin position="217"/>
        <end position="267"/>
    </location>
</feature>
<protein>
    <recommendedName>
        <fullName evidence="6">RCC1-like domain-containing protein</fullName>
    </recommendedName>
</protein>
<dbReference type="AlphaFoldDB" id="A0A1R2CL20"/>
<keyword evidence="4" id="KW-0175">Coiled coil</keyword>
<dbReference type="EMBL" id="MPUH01000119">
    <property type="protein sequence ID" value="OMJ89712.1"/>
    <property type="molecule type" value="Genomic_DNA"/>
</dbReference>
<feature type="coiled-coil region" evidence="4">
    <location>
        <begin position="420"/>
        <end position="659"/>
    </location>
</feature>
<feature type="coiled-coil region" evidence="4">
    <location>
        <begin position="984"/>
        <end position="1050"/>
    </location>
</feature>
<keyword evidence="1" id="KW-0344">Guanine-nucleotide releasing factor</keyword>
<dbReference type="PANTHER" id="PTHR45982:SF1">
    <property type="entry name" value="REGULATOR OF CHROMOSOME CONDENSATION"/>
    <property type="match status" value="1"/>
</dbReference>
<comment type="caution">
    <text evidence="7">The sequence shown here is derived from an EMBL/GenBank/DDBJ whole genome shotgun (WGS) entry which is preliminary data.</text>
</comment>
<feature type="coiled-coil region" evidence="4">
    <location>
        <begin position="1128"/>
        <end position="1156"/>
    </location>
</feature>
<name>A0A1R2CL20_9CILI</name>
<dbReference type="InterPro" id="IPR058923">
    <property type="entry name" value="RCC1-like_dom"/>
</dbReference>
<dbReference type="Pfam" id="PF25390">
    <property type="entry name" value="WD40_RLD"/>
    <property type="match status" value="1"/>
</dbReference>
<feature type="domain" description="RCC1-like" evidence="6">
    <location>
        <begin position="6"/>
        <end position="356"/>
    </location>
</feature>
<organism evidence="7 8">
    <name type="scientific">Stentor coeruleus</name>
    <dbReference type="NCBI Taxonomy" id="5963"/>
    <lineage>
        <taxon>Eukaryota</taxon>
        <taxon>Sar</taxon>
        <taxon>Alveolata</taxon>
        <taxon>Ciliophora</taxon>
        <taxon>Postciliodesmatophora</taxon>
        <taxon>Heterotrichea</taxon>
        <taxon>Heterotrichida</taxon>
        <taxon>Stentoridae</taxon>
        <taxon>Stentor</taxon>
    </lineage>
</organism>
<dbReference type="PROSITE" id="PS50012">
    <property type="entry name" value="RCC1_3"/>
    <property type="match status" value="6"/>
</dbReference>
<evidence type="ECO:0000313" key="8">
    <source>
        <dbReference type="Proteomes" id="UP000187209"/>
    </source>
</evidence>
<dbReference type="SUPFAM" id="SSF50985">
    <property type="entry name" value="RCC1/BLIP-II"/>
    <property type="match status" value="1"/>
</dbReference>
<accession>A0A1R2CL20</accession>
<proteinExistence type="predicted"/>
<dbReference type="InterPro" id="IPR000408">
    <property type="entry name" value="Reg_chr_condens"/>
</dbReference>
<feature type="region of interest" description="Disordered" evidence="5">
    <location>
        <begin position="1165"/>
        <end position="1185"/>
    </location>
</feature>
<feature type="repeat" description="RCC1" evidence="3">
    <location>
        <begin position="310"/>
        <end position="361"/>
    </location>
</feature>
<evidence type="ECO:0000256" key="4">
    <source>
        <dbReference type="SAM" id="Coils"/>
    </source>
</evidence>
<keyword evidence="2" id="KW-0677">Repeat</keyword>
<keyword evidence="8" id="KW-1185">Reference proteome</keyword>
<dbReference type="PRINTS" id="PR00633">
    <property type="entry name" value="RCCNDNSATION"/>
</dbReference>
<feature type="coiled-coil region" evidence="4">
    <location>
        <begin position="1246"/>
        <end position="1273"/>
    </location>
</feature>
<feature type="repeat" description="RCC1" evidence="3">
    <location>
        <begin position="5"/>
        <end position="57"/>
    </location>
</feature>
<sequence>MEGYTEVFTWGGDHFGQLGLGGKTSSKTYASPRFCSFNITIKDISCGEEHSAFISSSGHIYTMGSNTDGRLGIGSRSIKQSPSPCLVEELANTKAIKISCGWGHTAAIIESGEVYAWGVGEFGALGNGSLENKWLPEIMSINRGGAFDISCGCRHTGIVIKERSGKKSLMMCGGGEAGQLGTGRREKELIPIFVEMPEDVDQVACGVFHSAVVTTKGLLYTMGGNSFGQLGHGNKKSQSRPEKVMHLENVVIRKVRCSNFTAAITDKGQLYIWGSGVFGEYLLPHRLAIRDPISDVSIGSGFGLAVDLTDTVYSWGGNSNGELGLEDYDPRAAPQLVPALKSKGLKKISCGGNFCIGIGNDVLYNRSKTPNRKILQESKRNEDSIKHSQDYRKTDENQENLVKNKNEDVDKINHDTRQTYKNYEEMKKNFESLSEVYEIEKRANQKYADDMNRELIRYKGEMERYKIQVEQDDHEIHNMGICIDQLKKINQDMSNELSLYKDELFRMKKLLDERKDYARLEMQELEEYRKQEILELDNKLNQETLKRKHAENELEKANMLIYSYEDTIRNCQAEINDIGSEFQQNIIKSEGEKKKLQGQLEKQMKEVVELAKKNEILLVEREKYQSMLKGDLEKFYLENKELRYQLEMFKDQIQQKNAETSDLIGRLGLVSTEKKSLEMSFQEEFEKFSHENSELRRKIEALSYKAQTDSSEYLGKIERVFADNEKLALDNEKLIKNNEKLTLETEKLSLGTRNLAMEAEKLALETQRLAIEKQELKEKLDRANAELGQMDGLKAQYDRITKENDQLAKKIDYLTNDKEKVSAGLSAEIEELSQQKLDLAQRYDNYYAEKEKKVNILGGEIDKCVKENTDLKKRVENLAEEMERMGKENSDLRKKLEMQNMDFEGLLKENFDNKKKGENLSVDKDKYYKETLRFKEEVENWRRQYEVTVAENRNFSAVIQESSQESSNMVAKFTQSIQEKDNFIQKLKHDLESLSKDYFEAKKHYEALNQEKNFLQQTLNEDINEKTNSLNALQNENHIKNQEIQSYKSLLNEKNQESLQLLDQNNYLTSENCQIKQNLNDLSYELDRVHKKLSEQELENLNTKDTISMWEHKWSELQEENTRIKGEIAEVEGKNRQLFENLEKELAQRAKDYKERTMSILNAPVRSSSPYMRPPTPGIGYSGDSQDRLRNMSYNRGNSIQLDSSFEKNRTLDDIKGNTAARLLQTLEDSPKARYSTKATMRTPTKDDIQAKIAMLVQNRNRLESDLRQFDQE</sequence>